<organism evidence="1 2">
    <name type="scientific">Elizabethkingia bruuniana</name>
    <dbReference type="NCBI Taxonomy" id="1756149"/>
    <lineage>
        <taxon>Bacteria</taxon>
        <taxon>Pseudomonadati</taxon>
        <taxon>Bacteroidota</taxon>
        <taxon>Flavobacteriia</taxon>
        <taxon>Flavobacteriales</taxon>
        <taxon>Weeksellaceae</taxon>
        <taxon>Elizabethkingia</taxon>
    </lineage>
</organism>
<dbReference type="AlphaFoldDB" id="A0A7T7ZWC9"/>
<dbReference type="InterPro" id="IPR046552">
    <property type="entry name" value="DUF6706"/>
</dbReference>
<keyword evidence="2" id="KW-1185">Reference proteome</keyword>
<gene>
    <name evidence="1" type="ORF">I6H88_13895</name>
</gene>
<proteinExistence type="predicted"/>
<dbReference type="EMBL" id="CP067018">
    <property type="protein sequence ID" value="QQN57536.1"/>
    <property type="molecule type" value="Genomic_DNA"/>
</dbReference>
<dbReference type="OrthoDB" id="1267162at2"/>
<reference evidence="1 2" key="1">
    <citation type="submission" date="2020-12" db="EMBL/GenBank/DDBJ databases">
        <title>FDA dAtabase for Regulatory Grade micrObial Sequences (FDA-ARGOS): Supporting development and validation of Infectious Disease Dx tests.</title>
        <authorList>
            <person name="Kerrigan L."/>
            <person name="Long C."/>
            <person name="Tallon L."/>
            <person name="Sadzewicz L."/>
            <person name="Zhao X."/>
            <person name="Boylan J."/>
            <person name="Ott S."/>
            <person name="Bowen H."/>
            <person name="Vavikolanu K."/>
            <person name="Mehta A."/>
            <person name="Aluvathingal J."/>
            <person name="Nadendla S."/>
            <person name="Yan Y."/>
            <person name="Sichtig H."/>
        </authorList>
    </citation>
    <scope>NUCLEOTIDE SEQUENCE [LARGE SCALE GENOMIC DNA]</scope>
    <source>
        <strain evidence="1 2">FDAARGOS_1031</strain>
    </source>
</reference>
<dbReference type="Proteomes" id="UP000595426">
    <property type="component" value="Chromosome"/>
</dbReference>
<sequence>MTVGEYVKEKMSQWSFVYSDRLLQAEMQKAGINPDSEYNENTNTDKLFYNILPDVLFAPTSVSEGGYSVSYDKNGMLAYYKMIARRLGKPDQTSTQTIKDITKKWL</sequence>
<protein>
    <submittedName>
        <fullName evidence="1">Uncharacterized protein</fullName>
    </submittedName>
</protein>
<name>A0A7T7ZWC9_9FLAO</name>
<dbReference type="Pfam" id="PF20449">
    <property type="entry name" value="DUF6706"/>
    <property type="match status" value="1"/>
</dbReference>
<dbReference type="GeneID" id="93131845"/>
<accession>A0A7T7ZWC9</accession>
<evidence type="ECO:0000313" key="2">
    <source>
        <dbReference type="Proteomes" id="UP000595426"/>
    </source>
</evidence>
<dbReference type="KEGG" id="egm:AYC65_02970"/>
<dbReference type="RefSeq" id="WP_034871253.1">
    <property type="nucleotide sequence ID" value="NZ_CBCSDR010000005.1"/>
</dbReference>
<evidence type="ECO:0000313" key="1">
    <source>
        <dbReference type="EMBL" id="QQN57536.1"/>
    </source>
</evidence>